<accession>A0ABV4TDN0</accession>
<evidence type="ECO:0000313" key="1">
    <source>
        <dbReference type="EMBL" id="MFA9191510.1"/>
    </source>
</evidence>
<evidence type="ECO:0000313" key="2">
    <source>
        <dbReference type="Proteomes" id="UP001574169"/>
    </source>
</evidence>
<gene>
    <name evidence="1" type="ORF">AAGV28_09025</name>
</gene>
<dbReference type="EMBL" id="JBCFQL010000008">
    <property type="protein sequence ID" value="MFA9191510.1"/>
    <property type="molecule type" value="Genomic_DNA"/>
</dbReference>
<organism evidence="1 2">
    <name type="scientific">Flavobacterium zubiriense</name>
    <dbReference type="NCBI Taxonomy" id="3138075"/>
    <lineage>
        <taxon>Bacteria</taxon>
        <taxon>Pseudomonadati</taxon>
        <taxon>Bacteroidota</taxon>
        <taxon>Flavobacteriia</taxon>
        <taxon>Flavobacteriales</taxon>
        <taxon>Flavobacteriaceae</taxon>
        <taxon>Flavobacterium</taxon>
    </lineage>
</organism>
<name>A0ABV4TDN0_9FLAO</name>
<dbReference type="Gene3D" id="3.90.550.10">
    <property type="entry name" value="Spore Coat Polysaccharide Biosynthesis Protein SpsA, Chain A"/>
    <property type="match status" value="1"/>
</dbReference>
<protein>
    <submittedName>
        <fullName evidence="1">Uncharacterized protein</fullName>
    </submittedName>
</protein>
<keyword evidence="2" id="KW-1185">Reference proteome</keyword>
<dbReference type="RefSeq" id="WP_373406495.1">
    <property type="nucleotide sequence ID" value="NZ_JBCFQL010000008.1"/>
</dbReference>
<dbReference type="InterPro" id="IPR029044">
    <property type="entry name" value="Nucleotide-diphossugar_trans"/>
</dbReference>
<comment type="caution">
    <text evidence="1">The sequence shown here is derived from an EMBL/GenBank/DDBJ whole genome shotgun (WGS) entry which is preliminary data.</text>
</comment>
<proteinExistence type="predicted"/>
<reference evidence="1 2" key="1">
    <citation type="submission" date="2024-04" db="EMBL/GenBank/DDBJ databases">
        <title>New Clade of Flavobacterium.</title>
        <authorList>
            <person name="Matos L."/>
            <person name="Proenca D.N."/>
            <person name="Fransisco R.M."/>
            <person name="Chung A.P."/>
            <person name="Maccario L."/>
            <person name="Sorensen S.J."/>
            <person name="Morais P.V."/>
        </authorList>
    </citation>
    <scope>NUCLEOTIDE SEQUENCE [LARGE SCALE GENOMIC DNA]</scope>
    <source>
        <strain evidence="1 2">FZUC8N2.13</strain>
    </source>
</reference>
<dbReference type="SUPFAM" id="SSF53448">
    <property type="entry name" value="Nucleotide-diphospho-sugar transferases"/>
    <property type="match status" value="1"/>
</dbReference>
<sequence>MISAICTLFEGNYHYGVATLSNSLYKQGFRGTIYVGYRGALPNWALKGKKESIGKWKEAIILKPVEGMQLVFLPLMTNYSLTNFKPDFMLELWEGLAKEAAALFYFDPDIVVHDSWSCFEQWAKCGVALCEDVNSPMQEFHPRRQGWKNYFKNYNIDLQYKNQIYANGGFVGLLKKDISFLSLWKKLQENMGDAIGGLDKSIFSKQTYNSTILKMEGFQIFDKSDQDALNATVEAYNGIVSYIGKEGMGFGPGKVTMYHALGSNKPWNVNFLQKALQGRSPKVVDEWYWQYAVHPIFAHTKGEKTKKIIAIKISKFLGRFYKV</sequence>
<dbReference type="Proteomes" id="UP001574169">
    <property type="component" value="Unassembled WGS sequence"/>
</dbReference>